<feature type="transmembrane region" description="Helical" evidence="1">
    <location>
        <begin position="353"/>
        <end position="370"/>
    </location>
</feature>
<keyword evidence="1" id="KW-0472">Membrane</keyword>
<feature type="transmembrane region" description="Helical" evidence="1">
    <location>
        <begin position="160"/>
        <end position="178"/>
    </location>
</feature>
<organism evidence="2 3">
    <name type="scientific">Skermania pinensis</name>
    <dbReference type="NCBI Taxonomy" id="39122"/>
    <lineage>
        <taxon>Bacteria</taxon>
        <taxon>Bacillati</taxon>
        <taxon>Actinomycetota</taxon>
        <taxon>Actinomycetes</taxon>
        <taxon>Mycobacteriales</taxon>
        <taxon>Gordoniaceae</taxon>
        <taxon>Skermania</taxon>
    </lineage>
</organism>
<keyword evidence="1" id="KW-0812">Transmembrane</keyword>
<dbReference type="Proteomes" id="UP000887023">
    <property type="component" value="Chromosome"/>
</dbReference>
<feature type="transmembrane region" description="Helical" evidence="1">
    <location>
        <begin position="282"/>
        <end position="303"/>
    </location>
</feature>
<feature type="transmembrane region" description="Helical" evidence="1">
    <location>
        <begin position="135"/>
        <end position="154"/>
    </location>
</feature>
<feature type="transmembrane region" description="Helical" evidence="1">
    <location>
        <begin position="246"/>
        <end position="270"/>
    </location>
</feature>
<evidence type="ECO:0000256" key="1">
    <source>
        <dbReference type="SAM" id="Phobius"/>
    </source>
</evidence>
<dbReference type="EMBL" id="CP079105">
    <property type="protein sequence ID" value="QXQ13774.1"/>
    <property type="molecule type" value="Genomic_DNA"/>
</dbReference>
<accession>A0ABX8S9W3</accession>
<proteinExistence type="predicted"/>
<evidence type="ECO:0000313" key="2">
    <source>
        <dbReference type="EMBL" id="QXQ13774.1"/>
    </source>
</evidence>
<gene>
    <name evidence="2" type="ORF">KV203_18645</name>
</gene>
<keyword evidence="3" id="KW-1185">Reference proteome</keyword>
<name>A0ABX8S9W3_9ACTN</name>
<feature type="transmembrane region" description="Helical" evidence="1">
    <location>
        <begin position="376"/>
        <end position="396"/>
    </location>
</feature>
<protein>
    <submittedName>
        <fullName evidence="2">Polysaccharide biosynthesis protein</fullName>
    </submittedName>
</protein>
<feature type="transmembrane region" description="Helical" evidence="1">
    <location>
        <begin position="220"/>
        <end position="240"/>
    </location>
</feature>
<feature type="transmembrane region" description="Helical" evidence="1">
    <location>
        <begin position="35"/>
        <end position="57"/>
    </location>
</feature>
<feature type="transmembrane region" description="Helical" evidence="1">
    <location>
        <begin position="77"/>
        <end position="96"/>
    </location>
</feature>
<feature type="transmembrane region" description="Helical" evidence="1">
    <location>
        <begin position="323"/>
        <end position="346"/>
    </location>
</feature>
<feature type="transmembrane region" description="Helical" evidence="1">
    <location>
        <begin position="102"/>
        <end position="123"/>
    </location>
</feature>
<sequence length="417" mass="41252">MARMRGLTAVTLGGLTANLAGYLLQLAAGRWLGVAGYSGFASLLAVQLLLAVPALAVQNVIAREVVRGAPIQPLRRLADRCTVLVAAAGAALIPLLSGALQVSATAATAAVLSAPALVLLAGVQGLLQGRERFRGLAVLLVLAGTSKLPAIAVLAAGGGATAALAVGSATLTGVAVVARRYSAGDPAADVRHRPDPQLAVPPAGRATTSAGVVAVGRASLVQLALIALAATDLIAARVLLDPADASRYALGAVAAKVAFWLPQAVGVVAYPRMAQPDGSARAVRTTIAVLAGLGVVTVGGAAAAAPLAPALVGADYLPVQGLLWLFALNGACLAVLQGALLAAIAAERTRTSAVVWIALPVEIAAAAGFADSVTRLIVIATTTSAVTALIGCVLAVRGSSVGRSATGPADTRRSADR</sequence>
<reference evidence="2" key="1">
    <citation type="submission" date="2021-07" db="EMBL/GenBank/DDBJ databases">
        <title>Candidatus Kaistella beijingensis sp. nov. isolated from a municipal wastewater treatment plant is involved in sludge foaming.</title>
        <authorList>
            <person name="Song Y."/>
            <person name="Liu S.-J."/>
        </authorList>
    </citation>
    <scope>NUCLEOTIDE SEQUENCE</scope>
    <source>
        <strain evidence="2">DSM 43998</strain>
    </source>
</reference>
<evidence type="ECO:0000313" key="3">
    <source>
        <dbReference type="Proteomes" id="UP000887023"/>
    </source>
</evidence>
<keyword evidence="1" id="KW-1133">Transmembrane helix</keyword>